<protein>
    <submittedName>
        <fullName evidence="2">Uncharacterized protein</fullName>
    </submittedName>
</protein>
<proteinExistence type="predicted"/>
<dbReference type="Proteomes" id="UP000828251">
    <property type="component" value="Unassembled WGS sequence"/>
</dbReference>
<keyword evidence="3" id="KW-1185">Reference proteome</keyword>
<accession>A0A9D3UEM9</accession>
<evidence type="ECO:0000256" key="1">
    <source>
        <dbReference type="SAM" id="MobiDB-lite"/>
    </source>
</evidence>
<evidence type="ECO:0000313" key="2">
    <source>
        <dbReference type="EMBL" id="KAH1039180.1"/>
    </source>
</evidence>
<comment type="caution">
    <text evidence="2">The sequence shown here is derived from an EMBL/GenBank/DDBJ whole genome shotgun (WGS) entry which is preliminary data.</text>
</comment>
<reference evidence="2 3" key="1">
    <citation type="journal article" date="2021" name="Plant Biotechnol. J.">
        <title>Multi-omics assisted identification of the key and species-specific regulatory components of drought-tolerant mechanisms in Gossypium stocksii.</title>
        <authorList>
            <person name="Yu D."/>
            <person name="Ke L."/>
            <person name="Zhang D."/>
            <person name="Wu Y."/>
            <person name="Sun Y."/>
            <person name="Mei J."/>
            <person name="Sun J."/>
            <person name="Sun Y."/>
        </authorList>
    </citation>
    <scope>NUCLEOTIDE SEQUENCE [LARGE SCALE GENOMIC DNA]</scope>
    <source>
        <strain evidence="3">cv. E1</strain>
        <tissue evidence="2">Leaf</tissue>
    </source>
</reference>
<sequence length="120" mass="13397">MLNCAVKCSGPAYFPFMITILCLKEKILVNVKKTGFSQGTITNWDLYRVAGDSVLQQQVEETEDPEEAKDDPTKILPEQSTEAPNETKPIEPEAEPDMETSMFGTLPPSSNLRDELYAKL</sequence>
<organism evidence="2 3">
    <name type="scientific">Gossypium stocksii</name>
    <dbReference type="NCBI Taxonomy" id="47602"/>
    <lineage>
        <taxon>Eukaryota</taxon>
        <taxon>Viridiplantae</taxon>
        <taxon>Streptophyta</taxon>
        <taxon>Embryophyta</taxon>
        <taxon>Tracheophyta</taxon>
        <taxon>Spermatophyta</taxon>
        <taxon>Magnoliopsida</taxon>
        <taxon>eudicotyledons</taxon>
        <taxon>Gunneridae</taxon>
        <taxon>Pentapetalae</taxon>
        <taxon>rosids</taxon>
        <taxon>malvids</taxon>
        <taxon>Malvales</taxon>
        <taxon>Malvaceae</taxon>
        <taxon>Malvoideae</taxon>
        <taxon>Gossypium</taxon>
    </lineage>
</organism>
<name>A0A9D3UEM9_9ROSI</name>
<evidence type="ECO:0000313" key="3">
    <source>
        <dbReference type="Proteomes" id="UP000828251"/>
    </source>
</evidence>
<feature type="compositionally biased region" description="Acidic residues" evidence="1">
    <location>
        <begin position="60"/>
        <end position="69"/>
    </location>
</feature>
<gene>
    <name evidence="2" type="ORF">J1N35_040923</name>
</gene>
<dbReference type="AlphaFoldDB" id="A0A9D3UEM9"/>
<dbReference type="EMBL" id="JAIQCV010000012">
    <property type="protein sequence ID" value="KAH1039180.1"/>
    <property type="molecule type" value="Genomic_DNA"/>
</dbReference>
<feature type="region of interest" description="Disordered" evidence="1">
    <location>
        <begin position="55"/>
        <end position="120"/>
    </location>
</feature>